<dbReference type="RefSeq" id="WP_249311704.1">
    <property type="nucleotide sequence ID" value="NZ_JACRSU010000002.1"/>
</dbReference>
<dbReference type="Proteomes" id="UP000611762">
    <property type="component" value="Unassembled WGS sequence"/>
</dbReference>
<name>A0A926DNS5_9FIRM</name>
<dbReference type="InterPro" id="IPR003362">
    <property type="entry name" value="Bact_transf"/>
</dbReference>
<evidence type="ECO:0000313" key="4">
    <source>
        <dbReference type="EMBL" id="MBC8540525.1"/>
    </source>
</evidence>
<evidence type="ECO:0000259" key="3">
    <source>
        <dbReference type="Pfam" id="PF02397"/>
    </source>
</evidence>
<evidence type="ECO:0000256" key="2">
    <source>
        <dbReference type="SAM" id="Phobius"/>
    </source>
</evidence>
<protein>
    <submittedName>
        <fullName evidence="4">Sugar transferase</fullName>
    </submittedName>
</protein>
<reference evidence="4" key="1">
    <citation type="submission" date="2020-08" db="EMBL/GenBank/DDBJ databases">
        <title>Genome public.</title>
        <authorList>
            <person name="Liu C."/>
            <person name="Sun Q."/>
        </authorList>
    </citation>
    <scope>NUCLEOTIDE SEQUENCE</scope>
    <source>
        <strain evidence="4">H8</strain>
    </source>
</reference>
<feature type="domain" description="Bacterial sugar transferase" evidence="3">
    <location>
        <begin position="36"/>
        <end position="228"/>
    </location>
</feature>
<keyword evidence="5" id="KW-1185">Reference proteome</keyword>
<dbReference type="Pfam" id="PF02397">
    <property type="entry name" value="Bac_transf"/>
    <property type="match status" value="1"/>
</dbReference>
<dbReference type="AlphaFoldDB" id="A0A926DNS5"/>
<feature type="transmembrane region" description="Helical" evidence="2">
    <location>
        <begin position="38"/>
        <end position="62"/>
    </location>
</feature>
<comment type="caution">
    <text evidence="4">The sequence shown here is derived from an EMBL/GenBank/DDBJ whole genome shotgun (WGS) entry which is preliminary data.</text>
</comment>
<keyword evidence="4" id="KW-0808">Transferase</keyword>
<comment type="similarity">
    <text evidence="1">Belongs to the bacterial sugar transferase family.</text>
</comment>
<keyword evidence="2" id="KW-0472">Membrane</keyword>
<sequence>MRILKKFGCLPEQMQNSAVLEYYTALRKKMFWLFLKRIFDIVVSVLFICVLLPLFLVVAAAIKLDSFGSIIYKQSRITQYGRKFKIYKFRTMVEKADTLGTLVTVGNDPRITRVGKVLRKYRIDEIPQLFNILLGDMSFVGTRPEVEKYVNCYTDKMMATLLLPAGVTSSASIYYKDESQLLAQTENVDETYVQKILPAKMKYNLQYIENFSLWNDLKIMVKTVFAVCANKKIELPENRKADVNA</sequence>
<dbReference type="EMBL" id="JACRSU010000002">
    <property type="protein sequence ID" value="MBC8540525.1"/>
    <property type="molecule type" value="Genomic_DNA"/>
</dbReference>
<dbReference type="GO" id="GO:0016780">
    <property type="term" value="F:phosphotransferase activity, for other substituted phosphate groups"/>
    <property type="evidence" value="ECO:0007669"/>
    <property type="project" value="TreeGrafter"/>
</dbReference>
<organism evidence="4 5">
    <name type="scientific">Congzhengia minquanensis</name>
    <dbReference type="NCBI Taxonomy" id="2763657"/>
    <lineage>
        <taxon>Bacteria</taxon>
        <taxon>Bacillati</taxon>
        <taxon>Bacillota</taxon>
        <taxon>Clostridia</taxon>
        <taxon>Eubacteriales</taxon>
        <taxon>Oscillospiraceae</taxon>
        <taxon>Congzhengia</taxon>
    </lineage>
</organism>
<keyword evidence="2" id="KW-1133">Transmembrane helix</keyword>
<proteinExistence type="inferred from homology"/>
<evidence type="ECO:0000313" key="5">
    <source>
        <dbReference type="Proteomes" id="UP000611762"/>
    </source>
</evidence>
<dbReference type="PANTHER" id="PTHR30576:SF0">
    <property type="entry name" value="UNDECAPRENYL-PHOSPHATE N-ACETYLGALACTOSAMINYL 1-PHOSPHATE TRANSFERASE-RELATED"/>
    <property type="match status" value="1"/>
</dbReference>
<accession>A0A926DNS5</accession>
<dbReference type="PANTHER" id="PTHR30576">
    <property type="entry name" value="COLANIC BIOSYNTHESIS UDP-GLUCOSE LIPID CARRIER TRANSFERASE"/>
    <property type="match status" value="1"/>
</dbReference>
<evidence type="ECO:0000256" key="1">
    <source>
        <dbReference type="ARBA" id="ARBA00006464"/>
    </source>
</evidence>
<gene>
    <name evidence="4" type="ORF">H8698_06005</name>
</gene>
<keyword evidence="2" id="KW-0812">Transmembrane</keyword>